<accession>A0A0C6P688</accession>
<dbReference type="RefSeq" id="WP_003809168.1">
    <property type="nucleotide sequence ID" value="NC_019382.1"/>
</dbReference>
<feature type="binding site" evidence="5">
    <location>
        <position position="101"/>
    </location>
    <ligand>
        <name>substrate</name>
    </ligand>
</feature>
<dbReference type="EMBL" id="HE965806">
    <property type="protein sequence ID" value="CCJ54120.1"/>
    <property type="molecule type" value="Genomic_DNA"/>
</dbReference>
<dbReference type="GO" id="GO:0046872">
    <property type="term" value="F:metal ion binding"/>
    <property type="evidence" value="ECO:0007669"/>
    <property type="project" value="UniProtKB-KW"/>
</dbReference>
<dbReference type="Proteomes" id="UP000007564">
    <property type="component" value="Chromosome"/>
</dbReference>
<dbReference type="OrthoDB" id="8717144at2"/>
<name>A0A0C6P688_BORBO</name>
<keyword evidence="6" id="KW-0489">Methyltransferase</keyword>
<sequence>MSVSPARDLSTTLLADAGARVMSAGIKPLRAGWHVHGRALTVSVDAGDNLAIHAALAQARPGEVLVIDAQGYLDRAVMGGIMCAQAAAVGLAGVIIDGAMRDLAELRAGTLPAYALGGSPAGPTKRGGGTVRRAIRCGGVDVRPGDWIMADDDGVVVYRDDEAEAVLAAALAKQQAEAARMAAIARGELRPAWLDDALARAPIDTGESA</sequence>
<dbReference type="SUPFAM" id="SSF89562">
    <property type="entry name" value="RraA-like"/>
    <property type="match status" value="1"/>
</dbReference>
<dbReference type="InterPro" id="IPR036704">
    <property type="entry name" value="RraA/RraA-like_sf"/>
</dbReference>
<dbReference type="CDD" id="cd16841">
    <property type="entry name" value="RraA_family"/>
    <property type="match status" value="1"/>
</dbReference>
<evidence type="ECO:0000256" key="4">
    <source>
        <dbReference type="ARBA" id="ARBA00030169"/>
    </source>
</evidence>
<feature type="binding site" evidence="5">
    <location>
        <begin position="79"/>
        <end position="82"/>
    </location>
    <ligand>
        <name>substrate</name>
    </ligand>
</feature>
<dbReference type="InterPro" id="IPR005493">
    <property type="entry name" value="RraA/RraA-like"/>
</dbReference>
<dbReference type="GeneID" id="93202790"/>
<dbReference type="Gene3D" id="3.50.30.40">
    <property type="entry name" value="Ribonuclease E inhibitor RraA/RraA-like"/>
    <property type="match status" value="1"/>
</dbReference>
<dbReference type="Pfam" id="PF03737">
    <property type="entry name" value="RraA-like"/>
    <property type="match status" value="1"/>
</dbReference>
<dbReference type="PANTHER" id="PTHR33254:SF4">
    <property type="entry name" value="4-HYDROXY-4-METHYL-2-OXOGLUTARATE ALDOLASE 3-RELATED"/>
    <property type="match status" value="1"/>
</dbReference>
<evidence type="ECO:0000256" key="5">
    <source>
        <dbReference type="PIRSR" id="PIRSR605493-1"/>
    </source>
</evidence>
<reference evidence="6 7" key="1">
    <citation type="journal article" date="2012" name="BMC Genomics">
        <title>Comparative genomics of the classical Bordetella subspecies: the evolution and exchange of virulence-associated diversity amongst closely related pathogens.</title>
        <authorList>
            <person name="Park J."/>
            <person name="Zhang Y."/>
            <person name="Buboltz A.M."/>
            <person name="Zhang X."/>
            <person name="Schuster S.C."/>
            <person name="Ahuja U."/>
            <person name="Liu M."/>
            <person name="Miller J.F."/>
            <person name="Sebaihia M."/>
            <person name="Bentley S.D."/>
            <person name="Parkhill J."/>
            <person name="Harvill E.T."/>
        </authorList>
    </citation>
    <scope>NUCLEOTIDE SEQUENCE [LARGE SCALE GENOMIC DNA]</scope>
    <source>
        <strain evidence="6 7">253</strain>
    </source>
</reference>
<comment type="cofactor">
    <cofactor evidence="1">
        <name>a divalent metal cation</name>
        <dbReference type="ChEBI" id="CHEBI:60240"/>
    </cofactor>
</comment>
<feature type="binding site" evidence="5">
    <location>
        <position position="102"/>
    </location>
    <ligand>
        <name>Mg(2+)</name>
        <dbReference type="ChEBI" id="CHEBI:18420"/>
    </ligand>
</feature>
<keyword evidence="5" id="KW-0479">Metal-binding</keyword>
<dbReference type="GO" id="GO:0008168">
    <property type="term" value="F:methyltransferase activity"/>
    <property type="evidence" value="ECO:0007669"/>
    <property type="project" value="UniProtKB-KW"/>
</dbReference>
<organism evidence="6 7">
    <name type="scientific">Bordetella bronchiseptica 253</name>
    <dbReference type="NCBI Taxonomy" id="568707"/>
    <lineage>
        <taxon>Bacteria</taxon>
        <taxon>Pseudomonadati</taxon>
        <taxon>Pseudomonadota</taxon>
        <taxon>Betaproteobacteria</taxon>
        <taxon>Burkholderiales</taxon>
        <taxon>Alcaligenaceae</taxon>
        <taxon>Bordetella</taxon>
    </lineage>
</organism>
<dbReference type="KEGG" id="bbh:BN112_2203"/>
<keyword evidence="5" id="KW-0460">Magnesium</keyword>
<dbReference type="AlphaFoldDB" id="A0A0C6P688"/>
<evidence type="ECO:0000256" key="2">
    <source>
        <dbReference type="ARBA" id="ARBA00016549"/>
    </source>
</evidence>
<keyword evidence="6" id="KW-0808">Transferase</keyword>
<evidence type="ECO:0000256" key="1">
    <source>
        <dbReference type="ARBA" id="ARBA00001968"/>
    </source>
</evidence>
<evidence type="ECO:0000313" key="6">
    <source>
        <dbReference type="EMBL" id="CCJ54120.1"/>
    </source>
</evidence>
<comment type="cofactor">
    <cofactor evidence="5">
        <name>Mg(2+)</name>
        <dbReference type="ChEBI" id="CHEBI:18420"/>
    </cofactor>
</comment>
<proteinExistence type="predicted"/>
<dbReference type="PANTHER" id="PTHR33254">
    <property type="entry name" value="4-HYDROXY-4-METHYL-2-OXOGLUTARATE ALDOLASE 3-RELATED"/>
    <property type="match status" value="1"/>
</dbReference>
<dbReference type="HOGENOM" id="CLU_072626_3_2_4"/>
<evidence type="ECO:0000313" key="7">
    <source>
        <dbReference type="Proteomes" id="UP000007564"/>
    </source>
</evidence>
<gene>
    <name evidence="6" type="ORF">BN112_2203</name>
</gene>
<protein>
    <recommendedName>
        <fullName evidence="2">Putative 4-hydroxy-4-methyl-2-oxoglutarate aldolase</fullName>
    </recommendedName>
    <alternativeName>
        <fullName evidence="3">Regulator of ribonuclease activity homolog</fullName>
    </alternativeName>
    <alternativeName>
        <fullName evidence="4">RraA-like protein</fullName>
    </alternativeName>
</protein>
<evidence type="ECO:0000256" key="3">
    <source>
        <dbReference type="ARBA" id="ARBA00029596"/>
    </source>
</evidence>
<dbReference type="GO" id="GO:0032259">
    <property type="term" value="P:methylation"/>
    <property type="evidence" value="ECO:0007669"/>
    <property type="project" value="UniProtKB-KW"/>
</dbReference>